<dbReference type="RefSeq" id="XP_042923812.1">
    <property type="nucleotide sequence ID" value="XM_043063107.1"/>
</dbReference>
<dbReference type="KEGG" id="cre:CHLRE_06g278164v5"/>
<dbReference type="OrthoDB" id="529266at2759"/>
<dbReference type="Proteomes" id="UP000006906">
    <property type="component" value="Chromosome 6"/>
</dbReference>
<dbReference type="InParanoid" id="A0A2K3DP22"/>
<feature type="domain" description="Peptidase M11 gametolysin" evidence="2">
    <location>
        <begin position="242"/>
        <end position="537"/>
    </location>
</feature>
<feature type="compositionally biased region" description="Pro residues" evidence="1">
    <location>
        <begin position="640"/>
        <end position="665"/>
    </location>
</feature>
<gene>
    <name evidence="3" type="ORF">CHLRE_06g278164v5</name>
</gene>
<dbReference type="PaxDb" id="3055-EDO99599"/>
<sequence length="674" mass="73841">MAEGPVFPTFQAAGAATRCELSIQTFHTPTDPNADPYQLPPLVDNSYRLVDKTEDGSKYDTAVDLEDHTGLITGDKLTTGLTLELPQSIADLVNAELGGGNGTRRRLSEQEHSLRRMVLEYHNTERSLKEFVQLQSLIRDVADTHVERGRRLQVNLKDLIGAVSGAGGTQSFVNLTPKAKKTTRTGAGGAKDLMIVGGKPLNITSVTFVFTSSCLKPPQYINTAWVSNNWDNAKAASPTAPTLQRYYDVCSYNKLRFENSINKVYGPIDFPCQGSWPTKGKYDITKSCADPELYGAWDAAKDYLKKVDPDTFKILDGIRRKIFILPFRPVCTFGGRANVGCPGGGDCLTWMTYAAENRFIDMSTVFHELAHNIGLSHSARNVCDGKGSCEVQDYGDKTCFMGSGYPVDPTKQILCSSAPQGYKAGWISPMVDPFAGADQTPTTGEFKYSDVPMGQNSTVQLPAMGATDKNFLRIILDQKGITPVNGRRRERAVFVSYRSVLPSTHPNYLYDSGLSPDFNRRIFIHEFNETADNNPTDDSYPPLIRNVLDIIPATGKPNTIGDGWGALPNKWEYAGSQGRLVLRVWSKSQTNATISLCFATVTTETGDACYNQVDDDCDGLMDDDDPDCAGVEQPQDKNDQPPPPAPIFKARSPPPSPPPPSPPPPKGKRGRRQA</sequence>
<name>A0A2K3DP22_CHLRE</name>
<protein>
    <recommendedName>
        <fullName evidence="2">Peptidase M11 gametolysin domain-containing protein</fullName>
    </recommendedName>
</protein>
<dbReference type="SUPFAM" id="SSF55486">
    <property type="entry name" value="Metalloproteases ('zincins'), catalytic domain"/>
    <property type="match status" value="1"/>
</dbReference>
<dbReference type="GeneID" id="5723572"/>
<evidence type="ECO:0000256" key="1">
    <source>
        <dbReference type="SAM" id="MobiDB-lite"/>
    </source>
</evidence>
<dbReference type="Pfam" id="PF05548">
    <property type="entry name" value="Peptidase_M11"/>
    <property type="match status" value="1"/>
</dbReference>
<proteinExistence type="predicted"/>
<evidence type="ECO:0000313" key="4">
    <source>
        <dbReference type="Proteomes" id="UP000006906"/>
    </source>
</evidence>
<organism evidence="3 4">
    <name type="scientific">Chlamydomonas reinhardtii</name>
    <name type="common">Chlamydomonas smithii</name>
    <dbReference type="NCBI Taxonomy" id="3055"/>
    <lineage>
        <taxon>Eukaryota</taxon>
        <taxon>Viridiplantae</taxon>
        <taxon>Chlorophyta</taxon>
        <taxon>core chlorophytes</taxon>
        <taxon>Chlorophyceae</taxon>
        <taxon>CS clade</taxon>
        <taxon>Chlamydomonadales</taxon>
        <taxon>Chlamydomonadaceae</taxon>
        <taxon>Chlamydomonas</taxon>
    </lineage>
</organism>
<feature type="region of interest" description="Disordered" evidence="1">
    <location>
        <begin position="620"/>
        <end position="674"/>
    </location>
</feature>
<accession>A0A2K3DP22</accession>
<dbReference type="InterPro" id="IPR008752">
    <property type="entry name" value="Peptidase_M11"/>
</dbReference>
<dbReference type="EMBL" id="CM008967">
    <property type="protein sequence ID" value="PNW82272.1"/>
    <property type="molecule type" value="Genomic_DNA"/>
</dbReference>
<reference evidence="3 4" key="1">
    <citation type="journal article" date="2007" name="Science">
        <title>The Chlamydomonas genome reveals the evolution of key animal and plant functions.</title>
        <authorList>
            <person name="Merchant S.S."/>
            <person name="Prochnik S.E."/>
            <person name="Vallon O."/>
            <person name="Harris E.H."/>
            <person name="Karpowicz S.J."/>
            <person name="Witman G.B."/>
            <person name="Terry A."/>
            <person name="Salamov A."/>
            <person name="Fritz-Laylin L.K."/>
            <person name="Marechal-Drouard L."/>
            <person name="Marshall W.F."/>
            <person name="Qu L.H."/>
            <person name="Nelson D.R."/>
            <person name="Sanderfoot A.A."/>
            <person name="Spalding M.H."/>
            <person name="Kapitonov V.V."/>
            <person name="Ren Q."/>
            <person name="Ferris P."/>
            <person name="Lindquist E."/>
            <person name="Shapiro H."/>
            <person name="Lucas S.M."/>
            <person name="Grimwood J."/>
            <person name="Schmutz J."/>
            <person name="Cardol P."/>
            <person name="Cerutti H."/>
            <person name="Chanfreau G."/>
            <person name="Chen C.L."/>
            <person name="Cognat V."/>
            <person name="Croft M.T."/>
            <person name="Dent R."/>
            <person name="Dutcher S."/>
            <person name="Fernandez E."/>
            <person name="Fukuzawa H."/>
            <person name="Gonzalez-Ballester D."/>
            <person name="Gonzalez-Halphen D."/>
            <person name="Hallmann A."/>
            <person name="Hanikenne M."/>
            <person name="Hippler M."/>
            <person name="Inwood W."/>
            <person name="Jabbari K."/>
            <person name="Kalanon M."/>
            <person name="Kuras R."/>
            <person name="Lefebvre P.A."/>
            <person name="Lemaire S.D."/>
            <person name="Lobanov A.V."/>
            <person name="Lohr M."/>
            <person name="Manuell A."/>
            <person name="Meier I."/>
            <person name="Mets L."/>
            <person name="Mittag M."/>
            <person name="Mittelmeier T."/>
            <person name="Moroney J.V."/>
            <person name="Moseley J."/>
            <person name="Napoli C."/>
            <person name="Nedelcu A.M."/>
            <person name="Niyogi K."/>
            <person name="Novoselov S.V."/>
            <person name="Paulsen I.T."/>
            <person name="Pazour G."/>
            <person name="Purton S."/>
            <person name="Ral J.P."/>
            <person name="Riano-Pachon D.M."/>
            <person name="Riekhof W."/>
            <person name="Rymarquis L."/>
            <person name="Schroda M."/>
            <person name="Stern D."/>
            <person name="Umen J."/>
            <person name="Willows R."/>
            <person name="Wilson N."/>
            <person name="Zimmer S.L."/>
            <person name="Allmer J."/>
            <person name="Balk J."/>
            <person name="Bisova K."/>
            <person name="Chen C.J."/>
            <person name="Elias M."/>
            <person name="Gendler K."/>
            <person name="Hauser C."/>
            <person name="Lamb M.R."/>
            <person name="Ledford H."/>
            <person name="Long J.C."/>
            <person name="Minagawa J."/>
            <person name="Page M.D."/>
            <person name="Pan J."/>
            <person name="Pootakham W."/>
            <person name="Roje S."/>
            <person name="Rose A."/>
            <person name="Stahlberg E."/>
            <person name="Terauchi A.M."/>
            <person name="Yang P."/>
            <person name="Ball S."/>
            <person name="Bowler C."/>
            <person name="Dieckmann C.L."/>
            <person name="Gladyshev V.N."/>
            <person name="Green P."/>
            <person name="Jorgensen R."/>
            <person name="Mayfield S."/>
            <person name="Mueller-Roeber B."/>
            <person name="Rajamani S."/>
            <person name="Sayre R.T."/>
            <person name="Brokstein P."/>
            <person name="Dubchak I."/>
            <person name="Goodstein D."/>
            <person name="Hornick L."/>
            <person name="Huang Y.W."/>
            <person name="Jhaveri J."/>
            <person name="Luo Y."/>
            <person name="Martinez D."/>
            <person name="Ngau W.C."/>
            <person name="Otillar B."/>
            <person name="Poliakov A."/>
            <person name="Porter A."/>
            <person name="Szajkowski L."/>
            <person name="Werner G."/>
            <person name="Zhou K."/>
            <person name="Grigoriev I.V."/>
            <person name="Rokhsar D.S."/>
            <person name="Grossman A.R."/>
        </authorList>
    </citation>
    <scope>NUCLEOTIDE SEQUENCE [LARGE SCALE GENOMIC DNA]</scope>
    <source>
        <strain evidence="4">CC-503</strain>
    </source>
</reference>
<dbReference type="Gramene" id="PNW82272">
    <property type="protein sequence ID" value="PNW82272"/>
    <property type="gene ID" value="CHLRE_06g278164v5"/>
</dbReference>
<dbReference type="AlphaFoldDB" id="A0A2K3DP22"/>
<evidence type="ECO:0000259" key="2">
    <source>
        <dbReference type="Pfam" id="PF05548"/>
    </source>
</evidence>
<evidence type="ECO:0000313" key="3">
    <source>
        <dbReference type="EMBL" id="PNW82272.1"/>
    </source>
</evidence>
<keyword evidence="4" id="KW-1185">Reference proteome</keyword>